<reference evidence="9" key="1">
    <citation type="submission" date="2017-01" db="EMBL/GenBank/DDBJ databases">
        <authorList>
            <person name="Wang Y."/>
            <person name="White M."/>
            <person name="Kvist S."/>
            <person name="Moncalvo J.-M."/>
        </authorList>
    </citation>
    <scope>NUCLEOTIDE SEQUENCE [LARGE SCALE GENOMIC DNA]</scope>
    <source>
        <strain evidence="9">ID-206-W2</strain>
    </source>
</reference>
<dbReference type="PANTHER" id="PTHR21422:SF9">
    <property type="entry name" value="RAB3 GTPASE-ACTIVATING PROTEIN CATALYTIC SUBUNIT"/>
    <property type="match status" value="1"/>
</dbReference>
<comment type="caution">
    <text evidence="8">The sequence shown here is derived from an EMBL/GenBank/DDBJ whole genome shotgun (WGS) entry which is preliminary data.</text>
</comment>
<evidence type="ECO:0000313" key="8">
    <source>
        <dbReference type="EMBL" id="OMJ27659.1"/>
    </source>
</evidence>
<evidence type="ECO:0000256" key="3">
    <source>
        <dbReference type="ARBA" id="ARBA00015817"/>
    </source>
</evidence>
<accession>A0A1R1YL62</accession>
<dbReference type="InterPro" id="IPR026147">
    <property type="entry name" value="Rab3GAP1_conserved"/>
</dbReference>
<comment type="subcellular location">
    <subcellularLocation>
        <location evidence="1">Cytoplasm</location>
    </subcellularLocation>
</comment>
<protein>
    <recommendedName>
        <fullName evidence="3">Rab3 GTPase-activating protein catalytic subunit</fullName>
    </recommendedName>
</protein>
<name>A0A1R1YL62_9FUNG</name>
<comment type="similarity">
    <text evidence="2">Belongs to the Rab3-GAP catalytic subunit family.</text>
</comment>
<dbReference type="AlphaFoldDB" id="A0A1R1YL62"/>
<organism evidence="8 9">
    <name type="scientific">Smittium culicis</name>
    <dbReference type="NCBI Taxonomy" id="133412"/>
    <lineage>
        <taxon>Eukaryota</taxon>
        <taxon>Fungi</taxon>
        <taxon>Fungi incertae sedis</taxon>
        <taxon>Zoopagomycota</taxon>
        <taxon>Kickxellomycotina</taxon>
        <taxon>Harpellomycetes</taxon>
        <taxon>Harpellales</taxon>
        <taxon>Legeriomycetaceae</taxon>
        <taxon>Smittium</taxon>
    </lineage>
</organism>
<dbReference type="InterPro" id="IPR045700">
    <property type="entry name" value="Rab3GAP1"/>
</dbReference>
<evidence type="ECO:0000259" key="7">
    <source>
        <dbReference type="Pfam" id="PF13890"/>
    </source>
</evidence>
<dbReference type="GO" id="GO:0005737">
    <property type="term" value="C:cytoplasm"/>
    <property type="evidence" value="ECO:0007669"/>
    <property type="project" value="UniProtKB-SubCell"/>
</dbReference>
<dbReference type="GO" id="GO:0005096">
    <property type="term" value="F:GTPase activator activity"/>
    <property type="evidence" value="ECO:0007669"/>
    <property type="project" value="UniProtKB-KW"/>
</dbReference>
<feature type="region of interest" description="Disordered" evidence="6">
    <location>
        <begin position="1227"/>
        <end position="1254"/>
    </location>
</feature>
<keyword evidence="5" id="KW-0963">Cytoplasm</keyword>
<dbReference type="OrthoDB" id="17346at2759"/>
<sequence length="1254" mass="140550">MDDENFEIIDYTTASIWESFVSSIEKVLLKWNVDKDNTPHFNSTVDLSTLQLIIDSHDVPLNEKLEASLKWSLAVEEISYGSKKYAIILHRHPSLSSPSPSSRNLNSSSFSYTNSIPFFQQSFPCVYINDKASQTNSLEEIDGITDSSLFAYHPLHRWFGSNLIISIWSYPNSLNDIKLINPSQSDLNLNLRLLLDYDKSEISPDTSHLLQSALNVACQNVSCSLPTFVPTGIGWNYLYGGKKSLLSSISLSHINPQNSSTISQKNGFARIETAYETVKSLSIPASLTSISGLVKLFHSKFNPNNYPLSYPIDIPTINATSLLSNSHNNLKFFFNFIAAYYFRVKIKYDPLWNCNHNDYFKTINNLLVGSTNDPLRQLGLVAYFPTSDCHSFLKFDSPRKFLYLKSAVCCKLSAKFIDLNKESPLLFNTISNLLANFVKALDGSDTSYFGIVYPDFISKNISSPNIEFSNPNRLGDNSLQKHILETMIYTLNDISSPTSKYKISQQPNSNFSIFNNTQNDTSSSSTPPTREHGINDQKITVLLSPHDIAKKSRYGVFFRPNSFCWRLSISIISSCIRNNKSLNSTPNILSYLEACWKIIVNEIYYRFKNNLYLPDFNISSMHPLDHKNSENIDLNYHIIQQKIDLINFCIHRKITSTKDKPNPPNPITNNNYLSTTDSLNKRILSFYLTSPNPDLSGSDKAFSPQNSRPITPPIEVDDGFDNIDSFNNLISESNSPSKSSGSFIHDLKNSVSSSYYSRIHEYNQKSGSLPFSKSSSLSTDQNENSVNIKSDFINLTSSFSGRNHFSKNSPINIKSSTYRNPKSVTLKTSNVKSTSHTNCDSFADESSNISSNKNKIPENFSWSSSNSFESKAASDSSSFDLCSSSFKNNYIAESQIIYKESKQQPYPLAHQFNDNINIPTISTIPNKSPSFENSKIKQLSCTSESAPLDPSSINSATSEFLVVNKNSTISESFLDCNIEPQNFSKSKNTDGFHSAKNPDLDFLIGDSNITSIHSNIKQKNKNGHTATNRINSNLKDINTNEIPANDHAGRLSVLPNKFILDSNPPAPIWIPKTQLHPLYTDDMLAAKEFKLLELGETQESTNLRAEYQSKELFSDMQSFKAANPTAQLADFVRWHSPRDFINCSDSKCNCNFKASESTSYNDTEFNKPIDESSLNSPINDTPSDILSLSQDNMLINDTAIVNSNPKQVSDTFLAVSSKENILEIPQQISYPIPSTTNSLPKKPKQTNSSKSDAE</sequence>
<dbReference type="PANTHER" id="PTHR21422">
    <property type="entry name" value="RAB3 GTPASE-ACTIVATING PROTEIN CATALYTIC SUBUNIT"/>
    <property type="match status" value="1"/>
</dbReference>
<feature type="domain" description="Rab3GAP catalytic subunit conserved" evidence="7">
    <location>
        <begin position="1046"/>
        <end position="1147"/>
    </location>
</feature>
<dbReference type="EMBL" id="LSSM01000895">
    <property type="protein sequence ID" value="OMJ27659.1"/>
    <property type="molecule type" value="Genomic_DNA"/>
</dbReference>
<evidence type="ECO:0000313" key="9">
    <source>
        <dbReference type="Proteomes" id="UP000187429"/>
    </source>
</evidence>
<evidence type="ECO:0000256" key="1">
    <source>
        <dbReference type="ARBA" id="ARBA00004496"/>
    </source>
</evidence>
<feature type="non-terminal residue" evidence="8">
    <location>
        <position position="1254"/>
    </location>
</feature>
<dbReference type="Proteomes" id="UP000187429">
    <property type="component" value="Unassembled WGS sequence"/>
</dbReference>
<gene>
    <name evidence="8" type="ORF">AYI69_g2907</name>
</gene>
<evidence type="ECO:0000256" key="2">
    <source>
        <dbReference type="ARBA" id="ARBA00008856"/>
    </source>
</evidence>
<keyword evidence="9" id="KW-1185">Reference proteome</keyword>
<keyword evidence="4" id="KW-0343">GTPase activation</keyword>
<evidence type="ECO:0000256" key="5">
    <source>
        <dbReference type="ARBA" id="ARBA00022490"/>
    </source>
</evidence>
<evidence type="ECO:0000256" key="4">
    <source>
        <dbReference type="ARBA" id="ARBA00022468"/>
    </source>
</evidence>
<evidence type="ECO:0000256" key="6">
    <source>
        <dbReference type="SAM" id="MobiDB-lite"/>
    </source>
</evidence>
<proteinExistence type="inferred from homology"/>
<feature type="region of interest" description="Disordered" evidence="6">
    <location>
        <begin position="514"/>
        <end position="536"/>
    </location>
</feature>
<dbReference type="Pfam" id="PF13890">
    <property type="entry name" value="Rab3-GTPase_cat"/>
    <property type="match status" value="1"/>
</dbReference>
<feature type="region of interest" description="Disordered" evidence="6">
    <location>
        <begin position="696"/>
        <end position="718"/>
    </location>
</feature>